<comment type="pathway">
    <text evidence="10">Cell wall biogenesis; peptidoglycan biosynthesis.</text>
</comment>
<dbReference type="InterPro" id="IPR011127">
    <property type="entry name" value="Dala_Dala_lig_N"/>
</dbReference>
<dbReference type="InterPro" id="IPR013815">
    <property type="entry name" value="ATP_grasp_subdomain_1"/>
</dbReference>
<feature type="binding site" evidence="12">
    <location>
        <position position="288"/>
    </location>
    <ligand>
        <name>Mg(2+)</name>
        <dbReference type="ChEBI" id="CHEBI:18420"/>
        <label>1</label>
    </ligand>
</feature>
<evidence type="ECO:0000256" key="12">
    <source>
        <dbReference type="PIRSR" id="PIRSR039102-3"/>
    </source>
</evidence>
<keyword evidence="8 10" id="KW-0573">Peptidoglycan synthesis</keyword>
<comment type="cofactor">
    <cofactor evidence="12">
        <name>Mg(2+)</name>
        <dbReference type="ChEBI" id="CHEBI:18420"/>
    </cofactor>
    <cofactor evidence="12">
        <name>Mn(2+)</name>
        <dbReference type="ChEBI" id="CHEBI:29035"/>
    </cofactor>
    <text evidence="12">Binds 2 magnesium or manganese ions per subunit.</text>
</comment>
<feature type="domain" description="ATP-grasp" evidence="14">
    <location>
        <begin position="135"/>
        <end position="334"/>
    </location>
</feature>
<dbReference type="PIRSF" id="PIRSF039102">
    <property type="entry name" value="Ddl/VanB"/>
    <property type="match status" value="1"/>
</dbReference>
<evidence type="ECO:0000313" key="16">
    <source>
        <dbReference type="Proteomes" id="UP000595618"/>
    </source>
</evidence>
<keyword evidence="4 10" id="KW-0436">Ligase</keyword>
<dbReference type="Pfam" id="PF01820">
    <property type="entry name" value="Dala_Dala_lig_N"/>
    <property type="match status" value="1"/>
</dbReference>
<dbReference type="HAMAP" id="MF_00047">
    <property type="entry name" value="Dala_Dala_lig"/>
    <property type="match status" value="1"/>
</dbReference>
<dbReference type="NCBIfam" id="NF002528">
    <property type="entry name" value="PRK01966.1-4"/>
    <property type="match status" value="1"/>
</dbReference>
<dbReference type="PROSITE" id="PS00843">
    <property type="entry name" value="DALA_DALA_LIGASE_1"/>
    <property type="match status" value="1"/>
</dbReference>
<evidence type="ECO:0000256" key="9">
    <source>
        <dbReference type="ARBA" id="ARBA00023316"/>
    </source>
</evidence>
<evidence type="ECO:0000256" key="11">
    <source>
        <dbReference type="PIRSR" id="PIRSR039102-1"/>
    </source>
</evidence>
<dbReference type="UniPathway" id="UPA00219"/>
<sequence>MAKRRKIKVLVLMGGPSAEHEVSLNTGKNIIHALDPKKYLVRPVLITKKSKWLIAPSYQTPLLYSQRKLAVKNLVPLAENPLPNRVFDSPVAFIAMHGKYGEDGTIQGMLETMGIPYTGSGILASALGMDKPRSLSLFRDNGFNVPDYRVFNQQEKIINPFQCPLVVKPSNHGSSIGVSIVRHKRDFKNALVEAFRHSNHIILQKFIKGRELTCGVLENKNGEAFALLPTEIIPRVGNFYDYRSKYDEGGSEHVVPPHGFSQKTISMVQNTALYAHKIIGCSDMSRSDFILGSDNKLYILEINTIPGMTQTSLLPEAAKAAGINFPKLLDLLIARALRKQ</sequence>
<keyword evidence="12" id="KW-0479">Metal-binding</keyword>
<dbReference type="InterPro" id="IPR000291">
    <property type="entry name" value="D-Ala_lig_Van_CS"/>
</dbReference>
<dbReference type="Gene3D" id="3.40.50.20">
    <property type="match status" value="1"/>
</dbReference>
<dbReference type="NCBIfam" id="NF002378">
    <property type="entry name" value="PRK01372.1"/>
    <property type="match status" value="1"/>
</dbReference>
<dbReference type="GO" id="GO:0005524">
    <property type="term" value="F:ATP binding"/>
    <property type="evidence" value="ECO:0007669"/>
    <property type="project" value="UniProtKB-UniRule"/>
</dbReference>
<organism evidence="15 16">
    <name type="scientific">Candidatus Sungiibacteriota bacterium</name>
    <dbReference type="NCBI Taxonomy" id="2750080"/>
    <lineage>
        <taxon>Bacteria</taxon>
        <taxon>Candidatus Sungiibacteriota</taxon>
    </lineage>
</organism>
<evidence type="ECO:0000313" key="15">
    <source>
        <dbReference type="EMBL" id="QQG45304.1"/>
    </source>
</evidence>
<feature type="binding site" evidence="12">
    <location>
        <position position="303"/>
    </location>
    <ligand>
        <name>Mg(2+)</name>
        <dbReference type="ChEBI" id="CHEBI:18420"/>
        <label>2</label>
    </ligand>
</feature>
<dbReference type="GO" id="GO:0046872">
    <property type="term" value="F:metal ion binding"/>
    <property type="evidence" value="ECO:0007669"/>
    <property type="project" value="UniProtKB-KW"/>
</dbReference>
<dbReference type="PROSITE" id="PS00844">
    <property type="entry name" value="DALA_DALA_LIGASE_2"/>
    <property type="match status" value="1"/>
</dbReference>
<gene>
    <name evidence="10" type="primary">ddl</name>
    <name evidence="15" type="ORF">HYW89_04895</name>
</gene>
<dbReference type="PANTHER" id="PTHR23132">
    <property type="entry name" value="D-ALANINE--D-ALANINE LIGASE"/>
    <property type="match status" value="1"/>
</dbReference>
<feature type="binding site" evidence="12">
    <location>
        <position position="301"/>
    </location>
    <ligand>
        <name>Mg(2+)</name>
        <dbReference type="ChEBI" id="CHEBI:18420"/>
        <label>2</label>
    </ligand>
</feature>
<feature type="active site" evidence="11">
    <location>
        <position position="19"/>
    </location>
</feature>
<proteinExistence type="inferred from homology"/>
<protein>
    <recommendedName>
        <fullName evidence="10">D-alanine--D-alanine ligase</fullName>
        <ecNumber evidence="10">6.3.2.4</ecNumber>
    </recommendedName>
    <alternativeName>
        <fullName evidence="10">D-Ala-D-Ala ligase</fullName>
    </alternativeName>
    <alternativeName>
        <fullName evidence="10">D-alanylalanine synthetase</fullName>
    </alternativeName>
</protein>
<dbReference type="Gene3D" id="3.30.470.20">
    <property type="entry name" value="ATP-grasp fold, B domain"/>
    <property type="match status" value="1"/>
</dbReference>
<comment type="subcellular location">
    <subcellularLocation>
        <location evidence="1 10">Cytoplasm</location>
    </subcellularLocation>
</comment>
<evidence type="ECO:0000256" key="7">
    <source>
        <dbReference type="ARBA" id="ARBA00022960"/>
    </source>
</evidence>
<keyword evidence="12" id="KW-0460">Magnesium</keyword>
<dbReference type="Proteomes" id="UP000595618">
    <property type="component" value="Chromosome"/>
</dbReference>
<dbReference type="SUPFAM" id="SSF56059">
    <property type="entry name" value="Glutathione synthetase ATP-binding domain-like"/>
    <property type="match status" value="1"/>
</dbReference>
<comment type="function">
    <text evidence="10">Cell wall formation.</text>
</comment>
<keyword evidence="12" id="KW-0464">Manganese</keyword>
<evidence type="ECO:0000256" key="10">
    <source>
        <dbReference type="HAMAP-Rule" id="MF_00047"/>
    </source>
</evidence>
<dbReference type="EMBL" id="CP066690">
    <property type="protein sequence ID" value="QQG45304.1"/>
    <property type="molecule type" value="Genomic_DNA"/>
</dbReference>
<dbReference type="InterPro" id="IPR005905">
    <property type="entry name" value="D_ala_D_ala"/>
</dbReference>
<dbReference type="GO" id="GO:0008360">
    <property type="term" value="P:regulation of cell shape"/>
    <property type="evidence" value="ECO:0007669"/>
    <property type="project" value="UniProtKB-KW"/>
</dbReference>
<dbReference type="PROSITE" id="PS50975">
    <property type="entry name" value="ATP_GRASP"/>
    <property type="match status" value="1"/>
</dbReference>
<dbReference type="AlphaFoldDB" id="A0A7T5UPW6"/>
<evidence type="ECO:0000256" key="3">
    <source>
        <dbReference type="ARBA" id="ARBA00022490"/>
    </source>
</evidence>
<evidence type="ECO:0000256" key="6">
    <source>
        <dbReference type="ARBA" id="ARBA00022840"/>
    </source>
</evidence>
<feature type="active site" evidence="11">
    <location>
        <position position="174"/>
    </location>
</feature>
<dbReference type="PANTHER" id="PTHR23132:SF23">
    <property type="entry name" value="D-ALANINE--D-ALANINE LIGASE B"/>
    <property type="match status" value="1"/>
</dbReference>
<evidence type="ECO:0000256" key="2">
    <source>
        <dbReference type="ARBA" id="ARBA00010871"/>
    </source>
</evidence>
<feature type="active site" evidence="11">
    <location>
        <position position="312"/>
    </location>
</feature>
<dbReference type="SUPFAM" id="SSF52440">
    <property type="entry name" value="PreATP-grasp domain"/>
    <property type="match status" value="1"/>
</dbReference>
<keyword evidence="3 10" id="KW-0963">Cytoplasm</keyword>
<evidence type="ECO:0000256" key="5">
    <source>
        <dbReference type="ARBA" id="ARBA00022741"/>
    </source>
</evidence>
<name>A0A7T5UPW6_9BACT</name>
<dbReference type="InterPro" id="IPR016185">
    <property type="entry name" value="PreATP-grasp_dom_sf"/>
</dbReference>
<dbReference type="GO" id="GO:0071555">
    <property type="term" value="P:cell wall organization"/>
    <property type="evidence" value="ECO:0007669"/>
    <property type="project" value="UniProtKB-KW"/>
</dbReference>
<evidence type="ECO:0000259" key="14">
    <source>
        <dbReference type="PROSITE" id="PS50975"/>
    </source>
</evidence>
<evidence type="ECO:0000256" key="4">
    <source>
        <dbReference type="ARBA" id="ARBA00022598"/>
    </source>
</evidence>
<dbReference type="InterPro" id="IPR011095">
    <property type="entry name" value="Dala_Dala_lig_C"/>
</dbReference>
<keyword evidence="9 10" id="KW-0961">Cell wall biogenesis/degradation</keyword>
<dbReference type="GO" id="GO:0009252">
    <property type="term" value="P:peptidoglycan biosynthetic process"/>
    <property type="evidence" value="ECO:0007669"/>
    <property type="project" value="UniProtKB-UniRule"/>
</dbReference>
<comment type="similarity">
    <text evidence="2 10">Belongs to the D-alanine--D-alanine ligase family.</text>
</comment>
<comment type="catalytic activity">
    <reaction evidence="10">
        <text>2 D-alanine + ATP = D-alanyl-D-alanine + ADP + phosphate + H(+)</text>
        <dbReference type="Rhea" id="RHEA:11224"/>
        <dbReference type="ChEBI" id="CHEBI:15378"/>
        <dbReference type="ChEBI" id="CHEBI:30616"/>
        <dbReference type="ChEBI" id="CHEBI:43474"/>
        <dbReference type="ChEBI" id="CHEBI:57416"/>
        <dbReference type="ChEBI" id="CHEBI:57822"/>
        <dbReference type="ChEBI" id="CHEBI:456216"/>
        <dbReference type="EC" id="6.3.2.4"/>
    </reaction>
</comment>
<feature type="binding site" evidence="12">
    <location>
        <position position="301"/>
    </location>
    <ligand>
        <name>Mg(2+)</name>
        <dbReference type="ChEBI" id="CHEBI:18420"/>
        <label>1</label>
    </ligand>
</feature>
<accession>A0A7T5UPW6</accession>
<dbReference type="EC" id="6.3.2.4" evidence="10"/>
<dbReference type="Pfam" id="PF07478">
    <property type="entry name" value="Dala_Dala_lig_C"/>
    <property type="match status" value="1"/>
</dbReference>
<keyword evidence="5 13" id="KW-0547">Nucleotide-binding</keyword>
<evidence type="ECO:0000256" key="1">
    <source>
        <dbReference type="ARBA" id="ARBA00004496"/>
    </source>
</evidence>
<evidence type="ECO:0000256" key="13">
    <source>
        <dbReference type="PROSITE-ProRule" id="PRU00409"/>
    </source>
</evidence>
<dbReference type="Gene3D" id="3.30.1490.20">
    <property type="entry name" value="ATP-grasp fold, A domain"/>
    <property type="match status" value="1"/>
</dbReference>
<reference evidence="15 16" key="1">
    <citation type="submission" date="2020-07" db="EMBL/GenBank/DDBJ databases">
        <title>Huge and variable diversity of episymbiotic CPR bacteria and DPANN archaea in groundwater ecosystems.</title>
        <authorList>
            <person name="He C.Y."/>
            <person name="Keren R."/>
            <person name="Whittaker M."/>
            <person name="Farag I.F."/>
            <person name="Doudna J."/>
            <person name="Cate J.H.D."/>
            <person name="Banfield J.F."/>
        </authorList>
    </citation>
    <scope>NUCLEOTIDE SEQUENCE [LARGE SCALE GENOMIC DNA]</scope>
    <source>
        <strain evidence="15">NC_groundwater_541_Ag_S-0.1um_46_50</strain>
    </source>
</reference>
<keyword evidence="7 10" id="KW-0133">Cell shape</keyword>
<evidence type="ECO:0000256" key="8">
    <source>
        <dbReference type="ARBA" id="ARBA00022984"/>
    </source>
</evidence>
<keyword evidence="6 13" id="KW-0067">ATP-binding</keyword>
<dbReference type="InterPro" id="IPR011761">
    <property type="entry name" value="ATP-grasp"/>
</dbReference>
<dbReference type="GO" id="GO:0008716">
    <property type="term" value="F:D-alanine-D-alanine ligase activity"/>
    <property type="evidence" value="ECO:0007669"/>
    <property type="project" value="UniProtKB-UniRule"/>
</dbReference>
<dbReference type="GO" id="GO:0005737">
    <property type="term" value="C:cytoplasm"/>
    <property type="evidence" value="ECO:0007669"/>
    <property type="project" value="UniProtKB-SubCell"/>
</dbReference>
<dbReference type="NCBIfam" id="TIGR01205">
    <property type="entry name" value="D_ala_D_alaTIGR"/>
    <property type="match status" value="1"/>
</dbReference>